<dbReference type="GO" id="GO:0031177">
    <property type="term" value="F:phosphopantetheine binding"/>
    <property type="evidence" value="ECO:0007669"/>
    <property type="project" value="InterPro"/>
</dbReference>
<dbReference type="InterPro" id="IPR006162">
    <property type="entry name" value="Ppantetheine_attach_site"/>
</dbReference>
<feature type="domain" description="Carrier" evidence="14">
    <location>
        <begin position="3030"/>
        <end position="3106"/>
    </location>
</feature>
<feature type="domain" description="Carrier" evidence="14">
    <location>
        <begin position="1507"/>
        <end position="1580"/>
    </location>
</feature>
<dbReference type="InterPro" id="IPR014031">
    <property type="entry name" value="Ketoacyl_synth_C"/>
</dbReference>
<dbReference type="InterPro" id="IPR057326">
    <property type="entry name" value="KR_dom"/>
</dbReference>
<dbReference type="InterPro" id="IPR049900">
    <property type="entry name" value="PKS_mFAS_DH"/>
</dbReference>
<dbReference type="InterPro" id="IPR050091">
    <property type="entry name" value="PKS_NRPS_Biosynth_Enz"/>
</dbReference>
<dbReference type="Gene3D" id="3.40.47.10">
    <property type="match status" value="3"/>
</dbReference>
<keyword evidence="11" id="KW-0511">Multifunctional enzyme</keyword>
<sequence length="3826" mass="417922">MNPINFQTVVEKLRNKEMSEQEAKQLLNQLKHSNNEPPESPDAKEEEAAAVPSVHEYRTKPADIAVIGMSGQFPDAASVDEFWSNLIQGHDAVRELPAHYLKQNPLIKDYKWGGILEERDCFDPLFFNISPREAESMNPHQRLVLQESWKALEDAGYNPKSLAGGQVGIFIGAEPTGYLHESFTGYSDALVASRLSYYLDLKGPALVVNTGCSSSAAALHLACDSLRSGESAIALAGGAATLLDQTILTRLAEIGMLSQTGKCHTFDEASDGTVISEGLGIVVLKSLRDAVADGDPIYGVITGSGMNQDGASNGITAPNGVAQEQLIKSVYEQYNIDPESVTYVEAHGTGTQLGDPIETNALIRAFKHFTDKESYCAVGSAKSFIGHTGAAAGVIGLIKTLLSLKHRRIPGLINFKTLNPYIDLQASAFYVNASGMRWQPAAGKLLTAAINSFGHSGTNVHLVVQEYEPAPSRTADHSAAGGLCLIPLSAKTKERLLAYADKFLQYLKEQSIGLPAAAIPTAGLERGIRRLLSEILLVQENELEDDLQECGLDPLHFKLLEQKLHGELGIEIPLQILSEINSISAIAAYSAGAQAPKMQEHLLGEEEASPGLQLKNVAYTLQTGREAMEERVVFLVQDVAGLISCLEAFIQGKEEPERIWLGQAGKESTAAHVNDLAEQWIEKGNLPQLAEAWVKGADISWELLYKDGIPGKMNLPTYPFAKERYWKPQESPETYPAGTAQAPALIHPLLHTNTSDLNEQRYTSTFTGNEFFLTDHMIQGQRVLPGVAYLEMARAAVSMAAGDLNPEHDTIYLKNMVWARPITVSGKPVQVHIGLYPENDREIAYEIYSHESLTAATADEQIVHSQGSVSVVQRLEAPHVNRSELMDACALDMISAHECYRAYEAMGINYGPGHQAVESIRVGKDQALARLVLPGEIAGTQTQYQLHPSLMDAALQATLGLRVRPGESGTKLPTALPFAMEAMEIYGECPSSVWAWVRYSEDKQTSKLQKMDIDLFDDHGKVCVRLKGFSIRLLEGEELISACETLLFEPVWEEQAVLPEAQAAAYAEKWVIFCDSSGSLMRTPIEAQLSGAQCIWLQSDAGHPGGCFQQIAIGAFEHIQRILLSKPKGSVLVQIVAVQQEDQGLLGALAGLLKTAKLENPNLIGQLIMFDAGDRLDAVADIIKANSLGQPEQHIMYKAGRRYVAGWSELEAPGYTVESTPWKDGGVYLITGGAGGLGLLFAEEIARKCNCATVILTGRSQLADHKWNRIKEIESLGSTVIYKQVDVSDREAVEALMSEIQRDYGNLNGIMHSAGTIRDNYIIKKKQAEILEVMAPKVSGLVNLDMASQDVTLDFFISFSSGSGALGNAGQADYALANAFMDAYAKLRNSMAAAGLRQGRTLSVNWPLWRDGGMRVDAAVEHHMKQQQGMAAMHTDEGIRALYLALASGKDQVMVIAGERQRILDYVYNSQPAAEVKRNAATGKDDPVSSAGRNDASLMISDDRLQELAVQYIRQLLSTVIRLPASRIEADASLDKYGIDSIMVMKLTNELEQSFGSLPKTLFFEYQTITAVTGYFLEFYRDQLIDLLGVSQDSTSAELLPARQAEGGEEPAAPEANWTGRRRSRFNSRQSESNQEHHSEALDIAIIGVSGRYPGAGSLGEYWTNLQEGKNSITEIPKDRWDYRLYYDEDKDAPGKTYSRWGGFIDGADQFDPLFFHISPREAELMDPQERLFLECVYEAIEDAGYTRQTLGQKHQGFGLDGNVGVYVGVMYEEYQLYGAEQSLLGNPVSLGASPSSIANRISYWCNFHGPSMAVDTMCSSSLTAIHLACQSLQRSGCELAIAGGVNLNLHPNKYLMLAQGKFASSKGLCESFGDGGDGYVPGEGVGAVLLKPLSKAIADGDNIYGIVKGSSINHGGKTNGFTVPNPTAQAALIRQAYHFAGIDPRTVSYMEAHGTGTALGDPIEIAGLTKAFGHSTQDRQFCAIGSVKSNIGHCESAAGIAGLTKILLQMKYGQLVPSLHAKTLNPNIDFSATPFTVQQELTEWKRPRIQISGGMREYPRRAGLSSFGAGGSNAHLVIEEYRSPDTANVLSATPQRPAIILLSAQNEELLLAQAERLLAVIRKQQITETELMNLAYTLQVGREAMEKRLGFLVSSLSELEGNLHSVVQRQDRGMQVFHGQVKRNQDSLAVFAADEDMAQTIEAWIDKGKYAKLLDLWVKGLVFDWNKLYGKHQLCRISLPAYPFARERYWFPQKPSVETKGSAAGSVMHPLVHRNTSDFAGQRFSSTFTGQEFFLRDHAVHGKQVLPGVAHLEMVREAVSIAAESLEEQHFNVRLKNIAWIRPVIASNQPLHIHTELMLEESGNVTFQITGEAAAKGEEPVVYSQGTAVLRSAQDMPVLDVNRLKAECSEHVVEAGSVYALLEQMGLAYGGTQRGIQTLYIGADQVLAKLSLPPAVRSTLTDYVMHPAIADAALQACCGLRLGSEDKEPLLPFALEELDCWGPCEAEMWAYICRSPGSAETAPVQKLDIEVSDNKGNVVLRLRGFSSRAAGAEAGGAGSAVQREFPLDEEGVLLLTPSWKEAPAALTATAPVFTEHSVLLCGLGPVTSQAVERELGSAVRCSALQIGGEGADDRYEAFVIQVFQEVQQILNRKPKGRVLVQVIAPYDRENQLYRGISGLFKTAALENPHFHGQMLEVGADEDAPGIARKIRENACSPLDQEIRYQAAKRYITEWREAAPIIEDSRLTLPWKDGGVYLITGGASGLGAIFASEIAAKTQEVTLILTGRSALSAEKLAGLKSGLAAGTKLVYRQADVSDKRQTEELITSIRQEFGALNGIIHSAGIVKDAFILKKKEADVLEVLAPKVRGVLNLDEANAEAALDFFIIFSSGSGAAGNIGQADYAAANAFMDRYANYRNSLAAAGKRSGRTLSVNWTLWKEGGMRVGRDTEQRLQQTTGMVPLQTHLGLKALYQALASDYDQVLVAEGNVKKLRDTYTGSLQKQAQGEEKQPAEELSPQGGQAGSTAKRQMLHDKTIAWFKELLSSIIKLPANRIQADAPLDEYGIDSVMVMQMTNRLEKHFGSLSKTLLFEYQSIHELAAYFMEMHQAQLNLLLGVGNEEQAAANRNSATGNVNETIGAVSKTVRRRAHAALRVEKKPQSSGEDIAIVGISGRYPGAQNIEAYWENLRDGKDCITEIPADRWDFSRYYDADKTKAGKTNSKWGGFLEGVDRFDPLFFHISPREAELMDPQERLFLECAYETLEDAGYTREMLGSKQDQGAAPNVGVFVGVMYEEYQLYGAAAQSQGRPIALHGNPSSIANRVSYFGNFHGPSMAVDTMCSSSLTAIHLACQSIRQGSCELAIAGGVNVSIHPNKYLLLGQGNFASSKGRCESFGESGDGYVPSEGVGAVLLKPLSRAIADGDQIYGIVKGTAINHGGKTNGYTVPNPRAQTQVIEQAFKESGIDPRTVTYMEAHGTGTSLGDPIEITGLTKAFSVHTDDKQFCALGSVKSNIGHCESAAGIAGLTKILLQMKYRKLVPSLHAETLNPNIDFQSTPFVVQRVLDDWHQPELVIDGVTRTYPRRAGISSFGAGGSNAHILIEEFIEEKQAPVPLRSHHPAVIVLSAVNKERLYEQAKRLRAAIQMRPLTDADLANAAYTLQVGREAMEVRLALLADSMKELEQKLGDFIDNEDGAADVYQGQVRSPKDQLALFEADEDLQLAMETWLEKGKYAKLLNLWVHGVPFDWNKLYSDLKPRRISLPTYAFARERYWLPETAAETHYRDRTVNGTSRSSFDKTYLDRLLDDVLNEAITVDAALIEIAQTRREL</sequence>
<reference evidence="17 18" key="1">
    <citation type="submission" date="2017-06" db="EMBL/GenBank/DDBJ databases">
        <title>Complete genome sequence of Paenibacillus donghaensis KCTC 13049T isolated from East Sea sediment, South Korea.</title>
        <authorList>
            <person name="Jung B.K."/>
            <person name="Hong S.-J."/>
            <person name="Shin J.-H."/>
        </authorList>
    </citation>
    <scope>NUCLEOTIDE SEQUENCE [LARGE SCALE GENOMIC DNA]</scope>
    <source>
        <strain evidence="17 18">KCTC 13049</strain>
    </source>
</reference>
<dbReference type="InterPro" id="IPR009081">
    <property type="entry name" value="PP-bd_ACP"/>
</dbReference>
<name>A0A2Z2K9R8_9BACL</name>
<evidence type="ECO:0000256" key="10">
    <source>
        <dbReference type="ARBA" id="ARBA00022857"/>
    </source>
</evidence>
<dbReference type="SUPFAM" id="SSF47336">
    <property type="entry name" value="ACP-like"/>
    <property type="match status" value="3"/>
</dbReference>
<dbReference type="InterPro" id="IPR049551">
    <property type="entry name" value="PKS_DH_C"/>
</dbReference>
<dbReference type="Pfam" id="PF21089">
    <property type="entry name" value="PKS_DH_N"/>
    <property type="match status" value="2"/>
</dbReference>
<evidence type="ECO:0000256" key="2">
    <source>
        <dbReference type="ARBA" id="ARBA00003299"/>
    </source>
</evidence>
<keyword evidence="18" id="KW-1185">Reference proteome</keyword>
<feature type="domain" description="Ketosynthase family 3 (KS3)" evidence="15">
    <location>
        <begin position="1641"/>
        <end position="2081"/>
    </location>
</feature>
<gene>
    <name evidence="17" type="ORF">B9T62_00820</name>
</gene>
<evidence type="ECO:0000259" key="14">
    <source>
        <dbReference type="PROSITE" id="PS50075"/>
    </source>
</evidence>
<feature type="region of interest" description="C-terminal hotdog fold" evidence="12">
    <location>
        <begin position="890"/>
        <end position="1040"/>
    </location>
</feature>
<dbReference type="Gene3D" id="3.10.129.110">
    <property type="entry name" value="Polyketide synthase dehydratase"/>
    <property type="match status" value="2"/>
</dbReference>
<feature type="region of interest" description="C-terminal hotdog fold" evidence="12">
    <location>
        <begin position="2410"/>
        <end position="2557"/>
    </location>
</feature>
<feature type="domain" description="Carrier" evidence="14">
    <location>
        <begin position="519"/>
        <end position="594"/>
    </location>
</feature>
<dbReference type="SMART" id="SM00822">
    <property type="entry name" value="PKS_KR"/>
    <property type="match status" value="2"/>
</dbReference>
<keyword evidence="9" id="KW-0677">Repeat</keyword>
<dbReference type="Pfam" id="PF14765">
    <property type="entry name" value="PS-DH"/>
    <property type="match status" value="2"/>
</dbReference>
<dbReference type="PANTHER" id="PTHR43775">
    <property type="entry name" value="FATTY ACID SYNTHASE"/>
    <property type="match status" value="1"/>
</dbReference>
<feature type="active site" description="Proton acceptor; for dehydratase activity" evidence="12">
    <location>
        <position position="2299"/>
    </location>
</feature>
<dbReference type="FunFam" id="3.40.47.10:FF:000019">
    <property type="entry name" value="Polyketide synthase type I"/>
    <property type="match status" value="2"/>
</dbReference>
<dbReference type="SMART" id="SM00826">
    <property type="entry name" value="PKS_DH"/>
    <property type="match status" value="2"/>
</dbReference>
<evidence type="ECO:0008006" key="19">
    <source>
        <dbReference type="Google" id="ProtNLM"/>
    </source>
</evidence>
<comment type="subcellular location">
    <subcellularLocation>
        <location evidence="3">Cytoplasm</location>
    </subcellularLocation>
</comment>
<evidence type="ECO:0000256" key="4">
    <source>
        <dbReference type="ARBA" id="ARBA00004789"/>
    </source>
</evidence>
<dbReference type="CDD" id="cd08953">
    <property type="entry name" value="KR_2_SDR_x"/>
    <property type="match status" value="2"/>
</dbReference>
<evidence type="ECO:0000259" key="16">
    <source>
        <dbReference type="PROSITE" id="PS52019"/>
    </source>
</evidence>
<dbReference type="FunFam" id="1.10.1200.10:FF:000019">
    <property type="entry name" value="Phenolpthiocerol synthesis type-I polyketide synthase PPSA"/>
    <property type="match status" value="1"/>
</dbReference>
<evidence type="ECO:0000256" key="8">
    <source>
        <dbReference type="ARBA" id="ARBA00022679"/>
    </source>
</evidence>
<dbReference type="SUPFAM" id="SSF53901">
    <property type="entry name" value="Thiolase-like"/>
    <property type="match status" value="3"/>
</dbReference>
<feature type="region of interest" description="Disordered" evidence="13">
    <location>
        <begin position="1601"/>
        <end position="1638"/>
    </location>
</feature>
<evidence type="ECO:0000256" key="6">
    <source>
        <dbReference type="ARBA" id="ARBA00022490"/>
    </source>
</evidence>
<evidence type="ECO:0000313" key="18">
    <source>
        <dbReference type="Proteomes" id="UP000249890"/>
    </source>
</evidence>
<evidence type="ECO:0000256" key="13">
    <source>
        <dbReference type="SAM" id="MobiDB-lite"/>
    </source>
</evidence>
<dbReference type="SUPFAM" id="SSF51735">
    <property type="entry name" value="NAD(P)-binding Rossmann-fold domains"/>
    <property type="match status" value="3"/>
</dbReference>
<proteinExistence type="predicted"/>
<feature type="active site" description="Proton acceptor; for dehydratase activity" evidence="12">
    <location>
        <position position="776"/>
    </location>
</feature>
<dbReference type="InterPro" id="IPR014030">
    <property type="entry name" value="Ketoacyl_synth_N"/>
</dbReference>
<feature type="region of interest" description="Disordered" evidence="13">
    <location>
        <begin position="15"/>
        <end position="46"/>
    </location>
</feature>
<feature type="region of interest" description="Disordered" evidence="13">
    <location>
        <begin position="3000"/>
        <end position="3027"/>
    </location>
</feature>
<comment type="function">
    <text evidence="2">Involved in some intermediate steps for the synthesis of the antibiotic polyketide bacillaene which is involved in secondary metabolism.</text>
</comment>
<keyword evidence="7" id="KW-0597">Phosphoprotein</keyword>
<keyword evidence="10" id="KW-0521">NADP</keyword>
<dbReference type="InterPro" id="IPR036736">
    <property type="entry name" value="ACP-like_sf"/>
</dbReference>
<dbReference type="PROSITE" id="PS00606">
    <property type="entry name" value="KS3_1"/>
    <property type="match status" value="1"/>
</dbReference>
<dbReference type="PROSITE" id="PS50075">
    <property type="entry name" value="CARRIER"/>
    <property type="match status" value="3"/>
</dbReference>
<organism evidence="17 18">
    <name type="scientific">Paenibacillus donghaensis</name>
    <dbReference type="NCBI Taxonomy" id="414771"/>
    <lineage>
        <taxon>Bacteria</taxon>
        <taxon>Bacillati</taxon>
        <taxon>Bacillota</taxon>
        <taxon>Bacilli</taxon>
        <taxon>Bacillales</taxon>
        <taxon>Paenibacillaceae</taxon>
        <taxon>Paenibacillus</taxon>
    </lineage>
</organism>
<dbReference type="Pfam" id="PF02801">
    <property type="entry name" value="Ketoacyl-synt_C"/>
    <property type="match status" value="3"/>
</dbReference>
<dbReference type="GO" id="GO:0005886">
    <property type="term" value="C:plasma membrane"/>
    <property type="evidence" value="ECO:0007669"/>
    <property type="project" value="TreeGrafter"/>
</dbReference>
<dbReference type="InterPro" id="IPR054514">
    <property type="entry name" value="RhiE-like_linker"/>
</dbReference>
<evidence type="ECO:0000256" key="11">
    <source>
        <dbReference type="ARBA" id="ARBA00023268"/>
    </source>
</evidence>
<dbReference type="Gene3D" id="3.40.50.720">
    <property type="entry name" value="NAD(P)-binding Rossmann-like Domain"/>
    <property type="match status" value="2"/>
</dbReference>
<dbReference type="GO" id="GO:0005737">
    <property type="term" value="C:cytoplasm"/>
    <property type="evidence" value="ECO:0007669"/>
    <property type="project" value="UniProtKB-SubCell"/>
</dbReference>
<dbReference type="FunFam" id="1.10.1240.100:FF:000001">
    <property type="entry name" value="Polyketide synthase/nonribosomal peptide synthetase hybrid RzxA"/>
    <property type="match status" value="1"/>
</dbReference>
<keyword evidence="5" id="KW-0596">Phosphopantetheine</keyword>
<feature type="domain" description="Ketosynthase family 3 (KS3)" evidence="15">
    <location>
        <begin position="3162"/>
        <end position="3601"/>
    </location>
</feature>
<dbReference type="PROSITE" id="PS52019">
    <property type="entry name" value="PKS_MFAS_DH"/>
    <property type="match status" value="2"/>
</dbReference>
<evidence type="ECO:0000259" key="15">
    <source>
        <dbReference type="PROSITE" id="PS52004"/>
    </source>
</evidence>
<dbReference type="SMART" id="SM00823">
    <property type="entry name" value="PKS_PP"/>
    <property type="match status" value="2"/>
</dbReference>
<evidence type="ECO:0000256" key="3">
    <source>
        <dbReference type="ARBA" id="ARBA00004496"/>
    </source>
</evidence>
<dbReference type="InterPro" id="IPR016039">
    <property type="entry name" value="Thiolase-like"/>
</dbReference>
<dbReference type="Pfam" id="PF22336">
    <property type="entry name" value="RhiE-like_linker"/>
    <property type="match status" value="3"/>
</dbReference>
<dbReference type="InterPro" id="IPR013968">
    <property type="entry name" value="PKS_KR"/>
</dbReference>
<dbReference type="Pfam" id="PF08659">
    <property type="entry name" value="KR"/>
    <property type="match status" value="2"/>
</dbReference>
<evidence type="ECO:0000256" key="7">
    <source>
        <dbReference type="ARBA" id="ARBA00022553"/>
    </source>
</evidence>
<dbReference type="SMART" id="SM00825">
    <property type="entry name" value="PKS_KS"/>
    <property type="match status" value="3"/>
</dbReference>
<dbReference type="Pfam" id="PF00109">
    <property type="entry name" value="ketoacyl-synt"/>
    <property type="match status" value="3"/>
</dbReference>
<protein>
    <recommendedName>
        <fullName evidence="19">Carrier domain-containing protein</fullName>
    </recommendedName>
</protein>
<dbReference type="InterPro" id="IPR020841">
    <property type="entry name" value="PKS_Beta-ketoAc_synthase_dom"/>
</dbReference>
<dbReference type="GO" id="GO:0006633">
    <property type="term" value="P:fatty acid biosynthetic process"/>
    <property type="evidence" value="ECO:0007669"/>
    <property type="project" value="InterPro"/>
</dbReference>
<dbReference type="KEGG" id="pdh:B9T62_00820"/>
<evidence type="ECO:0000313" key="17">
    <source>
        <dbReference type="EMBL" id="ASA19513.1"/>
    </source>
</evidence>
<keyword evidence="8" id="KW-0808">Transferase</keyword>
<dbReference type="GO" id="GO:0004312">
    <property type="term" value="F:fatty acid synthase activity"/>
    <property type="evidence" value="ECO:0007669"/>
    <property type="project" value="TreeGrafter"/>
</dbReference>
<feature type="compositionally biased region" description="Polar residues" evidence="13">
    <location>
        <begin position="26"/>
        <end position="37"/>
    </location>
</feature>
<dbReference type="Gene3D" id="3.30.70.3290">
    <property type="match status" value="1"/>
</dbReference>
<feature type="domain" description="Ketosynthase family 3 (KS3)" evidence="15">
    <location>
        <begin position="61"/>
        <end position="466"/>
    </location>
</feature>
<dbReference type="PANTHER" id="PTHR43775:SF37">
    <property type="entry name" value="SI:DKEY-61P9.11"/>
    <property type="match status" value="1"/>
</dbReference>
<dbReference type="Pfam" id="PF16197">
    <property type="entry name" value="KAsynt_C_assoc"/>
    <property type="match status" value="1"/>
</dbReference>
<dbReference type="Gene3D" id="1.10.1240.100">
    <property type="match status" value="2"/>
</dbReference>
<feature type="domain" description="PKS/mFAS DH" evidence="16">
    <location>
        <begin position="2270"/>
        <end position="2557"/>
    </location>
</feature>
<dbReference type="PROSITE" id="PS00012">
    <property type="entry name" value="PHOSPHOPANTETHEINE"/>
    <property type="match status" value="2"/>
</dbReference>
<dbReference type="UniPathway" id="UPA01003"/>
<feature type="region of interest" description="N-terminal hotdog fold" evidence="12">
    <location>
        <begin position="747"/>
        <end position="876"/>
    </location>
</feature>
<comment type="cofactor">
    <cofactor evidence="1">
        <name>pantetheine 4'-phosphate</name>
        <dbReference type="ChEBI" id="CHEBI:47942"/>
    </cofactor>
</comment>
<dbReference type="InterPro" id="IPR018201">
    <property type="entry name" value="Ketoacyl_synth_AS"/>
</dbReference>
<feature type="region of interest" description="N-terminal hotdog fold" evidence="12">
    <location>
        <begin position="2270"/>
        <end position="2396"/>
    </location>
</feature>
<feature type="active site" description="Proton donor; for dehydratase activity" evidence="12">
    <location>
        <position position="952"/>
    </location>
</feature>
<evidence type="ECO:0000256" key="5">
    <source>
        <dbReference type="ARBA" id="ARBA00022450"/>
    </source>
</evidence>
<evidence type="ECO:0000256" key="9">
    <source>
        <dbReference type="ARBA" id="ARBA00022737"/>
    </source>
</evidence>
<dbReference type="GO" id="GO:0071770">
    <property type="term" value="P:DIM/DIP cell wall layer assembly"/>
    <property type="evidence" value="ECO:0007669"/>
    <property type="project" value="TreeGrafter"/>
</dbReference>
<dbReference type="PROSITE" id="PS52004">
    <property type="entry name" value="KS3_2"/>
    <property type="match status" value="3"/>
</dbReference>
<dbReference type="InterPro" id="IPR042104">
    <property type="entry name" value="PKS_dehydratase_sf"/>
</dbReference>
<dbReference type="EMBL" id="CP021780">
    <property type="protein sequence ID" value="ASA19513.1"/>
    <property type="molecule type" value="Genomic_DNA"/>
</dbReference>
<dbReference type="InterPro" id="IPR020807">
    <property type="entry name" value="PKS_DH"/>
</dbReference>
<evidence type="ECO:0000256" key="1">
    <source>
        <dbReference type="ARBA" id="ARBA00001957"/>
    </source>
</evidence>
<dbReference type="GO" id="GO:0004315">
    <property type="term" value="F:3-oxoacyl-[acyl-carrier-protein] synthase activity"/>
    <property type="evidence" value="ECO:0007669"/>
    <property type="project" value="InterPro"/>
</dbReference>
<feature type="active site" description="Proton donor; for dehydratase activity" evidence="12">
    <location>
        <position position="2472"/>
    </location>
</feature>
<dbReference type="InterPro" id="IPR036291">
    <property type="entry name" value="NAD(P)-bd_dom_sf"/>
</dbReference>
<dbReference type="Gene3D" id="1.10.1200.10">
    <property type="entry name" value="ACP-like"/>
    <property type="match status" value="2"/>
</dbReference>
<accession>A0A2Z2K9R8</accession>
<dbReference type="Pfam" id="PF00550">
    <property type="entry name" value="PP-binding"/>
    <property type="match status" value="2"/>
</dbReference>
<dbReference type="InterPro" id="IPR020806">
    <property type="entry name" value="PKS_PP-bd"/>
</dbReference>
<dbReference type="InterPro" id="IPR032821">
    <property type="entry name" value="PKS_assoc"/>
</dbReference>
<keyword evidence="6" id="KW-0963">Cytoplasm</keyword>
<dbReference type="SMART" id="SM01294">
    <property type="entry name" value="PKS_PP_betabranch"/>
    <property type="match status" value="1"/>
</dbReference>
<feature type="domain" description="PKS/mFAS DH" evidence="16">
    <location>
        <begin position="747"/>
        <end position="1040"/>
    </location>
</feature>
<dbReference type="Proteomes" id="UP000249890">
    <property type="component" value="Chromosome"/>
</dbReference>
<evidence type="ECO:0000256" key="12">
    <source>
        <dbReference type="PROSITE-ProRule" id="PRU01363"/>
    </source>
</evidence>
<dbReference type="CDD" id="cd00833">
    <property type="entry name" value="PKS"/>
    <property type="match status" value="3"/>
</dbReference>
<dbReference type="InterPro" id="IPR049552">
    <property type="entry name" value="PKS_DH_N"/>
</dbReference>
<comment type="pathway">
    <text evidence="4">Antibiotic biosynthesis; bacillaene biosynthesis.</text>
</comment>